<keyword evidence="2" id="KW-0455">Luminescence</keyword>
<dbReference type="PANTHER" id="PTHR47354">
    <property type="entry name" value="NADH OXIDOREDUCTASE HCR"/>
    <property type="match status" value="1"/>
</dbReference>
<dbReference type="PRINTS" id="PR00410">
    <property type="entry name" value="PHEHYDRXLASE"/>
</dbReference>
<dbReference type="Gene3D" id="2.40.30.10">
    <property type="entry name" value="Translation factors"/>
    <property type="match status" value="1"/>
</dbReference>
<sequence>MTDSTIQSLRARVLHYQPLNEDVYHLVLAPEQPIAFQPGQYIELQAAADQWGAFSLACTSDATQLELHIQHLPHRPTSALLHQQCLRAYEQQDWITLRGPQGGAVLSNTGTEPLTLIAAGTGYAQIKSWLLALEKQASETAITLYWAVRTPDDFYDQQWLHNWQQAPQHQLIQVVELADAQWTGRSGRITEALAQDFIGPHSATHLKGLISGSPAMVYAVEDLLLERGLSPRALISDVHFYAPRDYSA</sequence>
<organism evidence="5 6">
    <name type="scientific">Marinospirillum alkalitolerans</name>
    <dbReference type="NCBI Taxonomy" id="3123374"/>
    <lineage>
        <taxon>Bacteria</taxon>
        <taxon>Pseudomonadati</taxon>
        <taxon>Pseudomonadota</taxon>
        <taxon>Gammaproteobacteria</taxon>
        <taxon>Oceanospirillales</taxon>
        <taxon>Oceanospirillaceae</taxon>
        <taxon>Marinospirillum</taxon>
    </lineage>
</organism>
<dbReference type="Pfam" id="PF00175">
    <property type="entry name" value="NAD_binding_1"/>
    <property type="match status" value="1"/>
</dbReference>
<name>A0ABW8PU31_9GAMM</name>
<evidence type="ECO:0000256" key="2">
    <source>
        <dbReference type="ARBA" id="ARBA00023223"/>
    </source>
</evidence>
<keyword evidence="1" id="KW-0560">Oxidoreductase</keyword>
<feature type="domain" description="FAD-binding FR-type" evidence="4">
    <location>
        <begin position="6"/>
        <end position="107"/>
    </location>
</feature>
<gene>
    <name evidence="5" type="ORF">V6U78_01660</name>
</gene>
<dbReference type="SUPFAM" id="SSF52343">
    <property type="entry name" value="Ferredoxin reductase-like, C-terminal NADP-linked domain"/>
    <property type="match status" value="1"/>
</dbReference>
<protein>
    <recommendedName>
        <fullName evidence="4">FAD-binding FR-type domain-containing protein</fullName>
    </recommendedName>
</protein>
<dbReference type="SUPFAM" id="SSF63380">
    <property type="entry name" value="Riboflavin synthase domain-like"/>
    <property type="match status" value="1"/>
</dbReference>
<keyword evidence="6" id="KW-1185">Reference proteome</keyword>
<dbReference type="InterPro" id="IPR001433">
    <property type="entry name" value="OxRdtase_FAD/NAD-bd"/>
</dbReference>
<evidence type="ECO:0000256" key="1">
    <source>
        <dbReference type="ARBA" id="ARBA00023002"/>
    </source>
</evidence>
<dbReference type="EMBL" id="JBANFI010000001">
    <property type="protein sequence ID" value="MFK7159745.1"/>
    <property type="molecule type" value="Genomic_DNA"/>
</dbReference>
<dbReference type="InterPro" id="IPR017927">
    <property type="entry name" value="FAD-bd_FR_type"/>
</dbReference>
<dbReference type="RefSeq" id="WP_405336533.1">
    <property type="nucleotide sequence ID" value="NZ_JBANFI010000001.1"/>
</dbReference>
<evidence type="ECO:0000259" key="4">
    <source>
        <dbReference type="PROSITE" id="PS51384"/>
    </source>
</evidence>
<reference evidence="5 6" key="1">
    <citation type="submission" date="2024-02" db="EMBL/GenBank/DDBJ databases">
        <title>Marinospirillum sp. MEB 164 isolated from Lonar lake sediment.</title>
        <authorList>
            <person name="Joshi A."/>
            <person name="Thite S."/>
        </authorList>
    </citation>
    <scope>NUCLEOTIDE SEQUENCE [LARGE SCALE GENOMIC DNA]</scope>
    <source>
        <strain evidence="5 6">MEB164</strain>
    </source>
</reference>
<dbReference type="Gene3D" id="3.40.50.80">
    <property type="entry name" value="Nucleotide-binding domain of ferredoxin-NADP reductase (FNR) module"/>
    <property type="match status" value="1"/>
</dbReference>
<evidence type="ECO:0000313" key="5">
    <source>
        <dbReference type="EMBL" id="MFK7159745.1"/>
    </source>
</evidence>
<dbReference type="PANTHER" id="PTHR47354:SF7">
    <property type="entry name" value="NAD(P)H-FLAVIN REDUCTASE"/>
    <property type="match status" value="1"/>
</dbReference>
<comment type="similarity">
    <text evidence="3">Belongs to the Fre/LuxG FAD/NAD(P) flavoprotein oxidoreductase family.</text>
</comment>
<accession>A0ABW8PU31</accession>
<comment type="caution">
    <text evidence="5">The sequence shown here is derived from an EMBL/GenBank/DDBJ whole genome shotgun (WGS) entry which is preliminary data.</text>
</comment>
<dbReference type="InterPro" id="IPR039261">
    <property type="entry name" value="FNR_nucleotide-bd"/>
</dbReference>
<dbReference type="InterPro" id="IPR050415">
    <property type="entry name" value="MRET"/>
</dbReference>
<evidence type="ECO:0000256" key="3">
    <source>
        <dbReference type="ARBA" id="ARBA00038177"/>
    </source>
</evidence>
<dbReference type="InterPro" id="IPR017938">
    <property type="entry name" value="Riboflavin_synthase-like_b-brl"/>
</dbReference>
<proteinExistence type="inferred from homology"/>
<dbReference type="PROSITE" id="PS51384">
    <property type="entry name" value="FAD_FR"/>
    <property type="match status" value="1"/>
</dbReference>
<evidence type="ECO:0000313" key="6">
    <source>
        <dbReference type="Proteomes" id="UP001621714"/>
    </source>
</evidence>
<dbReference type="Proteomes" id="UP001621714">
    <property type="component" value="Unassembled WGS sequence"/>
</dbReference>